<keyword evidence="5" id="KW-1185">Reference proteome</keyword>
<protein>
    <submittedName>
        <fullName evidence="4">Uncharacterized protein</fullName>
    </submittedName>
</protein>
<evidence type="ECO:0000313" key="5">
    <source>
        <dbReference type="Proteomes" id="UP000774617"/>
    </source>
</evidence>
<comment type="caution">
    <text evidence="4">The sequence shown here is derived from an EMBL/GenBank/DDBJ whole genome shotgun (WGS) entry which is preliminary data.</text>
</comment>
<feature type="transmembrane region" description="Helical" evidence="2">
    <location>
        <begin position="209"/>
        <end position="232"/>
    </location>
</feature>
<organism evidence="4 5">
    <name type="scientific">Macrophomina phaseolina</name>
    <dbReference type="NCBI Taxonomy" id="35725"/>
    <lineage>
        <taxon>Eukaryota</taxon>
        <taxon>Fungi</taxon>
        <taxon>Dikarya</taxon>
        <taxon>Ascomycota</taxon>
        <taxon>Pezizomycotina</taxon>
        <taxon>Dothideomycetes</taxon>
        <taxon>Dothideomycetes incertae sedis</taxon>
        <taxon>Botryosphaeriales</taxon>
        <taxon>Botryosphaeriaceae</taxon>
        <taxon>Macrophomina</taxon>
    </lineage>
</organism>
<keyword evidence="2" id="KW-0472">Membrane</keyword>
<reference evidence="4 5" key="1">
    <citation type="journal article" date="2021" name="Nat. Commun.">
        <title>Genetic determinants of endophytism in the Arabidopsis root mycobiome.</title>
        <authorList>
            <person name="Mesny F."/>
            <person name="Miyauchi S."/>
            <person name="Thiergart T."/>
            <person name="Pickel B."/>
            <person name="Atanasova L."/>
            <person name="Karlsson M."/>
            <person name="Huettel B."/>
            <person name="Barry K.W."/>
            <person name="Haridas S."/>
            <person name="Chen C."/>
            <person name="Bauer D."/>
            <person name="Andreopoulos W."/>
            <person name="Pangilinan J."/>
            <person name="LaButti K."/>
            <person name="Riley R."/>
            <person name="Lipzen A."/>
            <person name="Clum A."/>
            <person name="Drula E."/>
            <person name="Henrissat B."/>
            <person name="Kohler A."/>
            <person name="Grigoriev I.V."/>
            <person name="Martin F.M."/>
            <person name="Hacquard S."/>
        </authorList>
    </citation>
    <scope>NUCLEOTIDE SEQUENCE [LARGE SCALE GENOMIC DNA]</scope>
    <source>
        <strain evidence="4 5">MPI-SDFR-AT-0080</strain>
    </source>
</reference>
<feature type="region of interest" description="Disordered" evidence="1">
    <location>
        <begin position="160"/>
        <end position="204"/>
    </location>
</feature>
<dbReference type="Proteomes" id="UP000774617">
    <property type="component" value="Unassembled WGS sequence"/>
</dbReference>
<evidence type="ECO:0000256" key="1">
    <source>
        <dbReference type="SAM" id="MobiDB-lite"/>
    </source>
</evidence>
<sequence>MFFIMLQLLIFVLSAAAVDQPRCYWPDGSLDTTGYVCNVTAAENGGASPCCLHNDACYESGSCFQDWSGVTYRQSCTDPTWRDPSCPSMCLIQGKLADSVWIQQCNLSNGTACCVDGEPCCGNSSNFFEWKPGYITAVINGDGSNRLGPYIAADANGSSSTSTSSSSSLASASTSAASRPSSESAQGSDFVPSSQPTPPVDNSKTHRNAAIAVGATFGALSLVALVGMLVLWRKYKAERRMRLAAEEKSAGQYYGQQYYSFQQQPAPAAVATELSATEGAMNELPGK</sequence>
<gene>
    <name evidence="4" type="ORF">B0J12DRAFT_639881</name>
</gene>
<name>A0ABQ8GVQ1_9PEZI</name>
<feature type="chain" id="PRO_5045788906" evidence="3">
    <location>
        <begin position="18"/>
        <end position="287"/>
    </location>
</feature>
<accession>A0ABQ8GVQ1</accession>
<proteinExistence type="predicted"/>
<evidence type="ECO:0000256" key="3">
    <source>
        <dbReference type="SAM" id="SignalP"/>
    </source>
</evidence>
<keyword evidence="2" id="KW-1133">Transmembrane helix</keyword>
<dbReference type="EMBL" id="JAGTJR010000001">
    <property type="protein sequence ID" value="KAH7065332.1"/>
    <property type="molecule type" value="Genomic_DNA"/>
</dbReference>
<evidence type="ECO:0000256" key="2">
    <source>
        <dbReference type="SAM" id="Phobius"/>
    </source>
</evidence>
<keyword evidence="2" id="KW-0812">Transmembrane</keyword>
<keyword evidence="3" id="KW-0732">Signal</keyword>
<feature type="signal peptide" evidence="3">
    <location>
        <begin position="1"/>
        <end position="17"/>
    </location>
</feature>
<evidence type="ECO:0000313" key="4">
    <source>
        <dbReference type="EMBL" id="KAH7065332.1"/>
    </source>
</evidence>
<feature type="compositionally biased region" description="Low complexity" evidence="1">
    <location>
        <begin position="160"/>
        <end position="185"/>
    </location>
</feature>